<organism evidence="2 3">
    <name type="scientific">Rhizopus azygosporus</name>
    <name type="common">Rhizopus microsporus var. azygosporus</name>
    <dbReference type="NCBI Taxonomy" id="86630"/>
    <lineage>
        <taxon>Eukaryota</taxon>
        <taxon>Fungi</taxon>
        <taxon>Fungi incertae sedis</taxon>
        <taxon>Mucoromycota</taxon>
        <taxon>Mucoromycotina</taxon>
        <taxon>Mucoromycetes</taxon>
        <taxon>Mucorales</taxon>
        <taxon>Mucorineae</taxon>
        <taxon>Rhizopodaceae</taxon>
        <taxon>Rhizopus</taxon>
    </lineage>
</organism>
<dbReference type="OrthoDB" id="10350465at2759"/>
<evidence type="ECO:0000256" key="1">
    <source>
        <dbReference type="SAM" id="MobiDB-lite"/>
    </source>
</evidence>
<feature type="non-terminal residue" evidence="2">
    <location>
        <position position="1"/>
    </location>
</feature>
<accession>A0A367JA97</accession>
<protein>
    <submittedName>
        <fullName evidence="2">Uncharacterized protein</fullName>
    </submittedName>
</protein>
<dbReference type="AlphaFoldDB" id="A0A367JA97"/>
<evidence type="ECO:0000313" key="2">
    <source>
        <dbReference type="EMBL" id="RCH86846.1"/>
    </source>
</evidence>
<evidence type="ECO:0000313" key="3">
    <source>
        <dbReference type="Proteomes" id="UP000252139"/>
    </source>
</evidence>
<dbReference type="EMBL" id="PJQL01001783">
    <property type="protein sequence ID" value="RCH86846.1"/>
    <property type="molecule type" value="Genomic_DNA"/>
</dbReference>
<proteinExistence type="predicted"/>
<gene>
    <name evidence="2" type="ORF">CU097_010485</name>
</gene>
<name>A0A367JA97_RHIAZ</name>
<keyword evidence="3" id="KW-1185">Reference proteome</keyword>
<reference evidence="2 3" key="1">
    <citation type="journal article" date="2018" name="G3 (Bethesda)">
        <title>Phylogenetic and Phylogenomic Definition of Rhizopus Species.</title>
        <authorList>
            <person name="Gryganskyi A.P."/>
            <person name="Golan J."/>
            <person name="Dolatabadi S."/>
            <person name="Mondo S."/>
            <person name="Robb S."/>
            <person name="Idnurm A."/>
            <person name="Muszewska A."/>
            <person name="Steczkiewicz K."/>
            <person name="Masonjones S."/>
            <person name="Liao H.L."/>
            <person name="Gajdeczka M.T."/>
            <person name="Anike F."/>
            <person name="Vuek A."/>
            <person name="Anishchenko I.M."/>
            <person name="Voigt K."/>
            <person name="de Hoog G.S."/>
            <person name="Smith M.E."/>
            <person name="Heitman J."/>
            <person name="Vilgalys R."/>
            <person name="Stajich J.E."/>
        </authorList>
    </citation>
    <scope>NUCLEOTIDE SEQUENCE [LARGE SCALE GENOMIC DNA]</scope>
    <source>
        <strain evidence="2 3">CBS 357.93</strain>
    </source>
</reference>
<sequence>FGVTSDPIQQEAQLTSTPREDPPNYFSIPTIPPQLDLRKQREETSVYLTSAAKGVDLPEATVIPNLFDEHCQMSFDQAHSQNSEDVSHILYMIPSTKYLDEGQGDKIQVETTDMVRDIKERDVQSDVFLSVRNEQPSQRNKSYKMNIQGITLYDAPVPKQKKRLKDTISKFFLKILFLKQK</sequence>
<dbReference type="Proteomes" id="UP000252139">
    <property type="component" value="Unassembled WGS sequence"/>
</dbReference>
<feature type="region of interest" description="Disordered" evidence="1">
    <location>
        <begin position="1"/>
        <end position="26"/>
    </location>
</feature>
<comment type="caution">
    <text evidence="2">The sequence shown here is derived from an EMBL/GenBank/DDBJ whole genome shotgun (WGS) entry which is preliminary data.</text>
</comment>
<dbReference type="STRING" id="86630.A0A367JA97"/>
<feature type="compositionally biased region" description="Polar residues" evidence="1">
    <location>
        <begin position="1"/>
        <end position="17"/>
    </location>
</feature>